<keyword evidence="3" id="KW-1185">Reference proteome</keyword>
<evidence type="ECO:0000313" key="2">
    <source>
        <dbReference type="EMBL" id="OWA53093.1"/>
    </source>
</evidence>
<gene>
    <name evidence="2" type="ORF">BV898_17527</name>
</gene>
<evidence type="ECO:0000259" key="1">
    <source>
        <dbReference type="PROSITE" id="PS50927"/>
    </source>
</evidence>
<dbReference type="Proteomes" id="UP000192578">
    <property type="component" value="Unassembled WGS sequence"/>
</dbReference>
<dbReference type="OrthoDB" id="1884773at2759"/>
<feature type="domain" description="Bulb-type lectin" evidence="1">
    <location>
        <begin position="1"/>
        <end position="55"/>
    </location>
</feature>
<evidence type="ECO:0000313" key="3">
    <source>
        <dbReference type="Proteomes" id="UP000192578"/>
    </source>
</evidence>
<dbReference type="SUPFAM" id="SSF51110">
    <property type="entry name" value="alpha-D-mannose-specific plant lectins"/>
    <property type="match status" value="1"/>
</dbReference>
<organism evidence="2 3">
    <name type="scientific">Hypsibius exemplaris</name>
    <name type="common">Freshwater tardigrade</name>
    <dbReference type="NCBI Taxonomy" id="2072580"/>
    <lineage>
        <taxon>Eukaryota</taxon>
        <taxon>Metazoa</taxon>
        <taxon>Ecdysozoa</taxon>
        <taxon>Tardigrada</taxon>
        <taxon>Eutardigrada</taxon>
        <taxon>Parachela</taxon>
        <taxon>Hypsibioidea</taxon>
        <taxon>Hypsibiidae</taxon>
        <taxon>Hypsibius</taxon>
    </lineage>
</organism>
<proteinExistence type="predicted"/>
<reference evidence="3" key="1">
    <citation type="submission" date="2017-01" db="EMBL/GenBank/DDBJ databases">
        <title>Comparative genomics of anhydrobiosis in the tardigrade Hypsibius dujardini.</title>
        <authorList>
            <person name="Yoshida Y."/>
            <person name="Koutsovoulos G."/>
            <person name="Laetsch D."/>
            <person name="Stevens L."/>
            <person name="Kumar S."/>
            <person name="Horikawa D."/>
            <person name="Ishino K."/>
            <person name="Komine S."/>
            <person name="Tomita M."/>
            <person name="Blaxter M."/>
            <person name="Arakawa K."/>
        </authorList>
    </citation>
    <scope>NUCLEOTIDE SEQUENCE [LARGE SCALE GENOMIC DNA]</scope>
    <source>
        <strain evidence="3">Z151</strain>
    </source>
</reference>
<protein>
    <recommendedName>
        <fullName evidence="1">Bulb-type lectin domain-containing protein</fullName>
    </recommendedName>
</protein>
<dbReference type="Gene3D" id="2.90.10.10">
    <property type="entry name" value="Bulb-type lectin domain"/>
    <property type="match status" value="1"/>
</dbReference>
<dbReference type="InterPro" id="IPR001480">
    <property type="entry name" value="Bulb-type_lectin_dom"/>
</dbReference>
<dbReference type="InterPro" id="IPR036426">
    <property type="entry name" value="Bulb-type_lectin_dom_sf"/>
</dbReference>
<dbReference type="AlphaFoldDB" id="A0A9X6NI55"/>
<name>A0A9X6NI55_HYPEX</name>
<dbReference type="EMBL" id="MTYJ01000302">
    <property type="protein sequence ID" value="OWA53093.1"/>
    <property type="molecule type" value="Genomic_DNA"/>
</dbReference>
<dbReference type="PROSITE" id="PS50927">
    <property type="entry name" value="BULB_LECTIN"/>
    <property type="match status" value="1"/>
</dbReference>
<comment type="caution">
    <text evidence="2">The sequence shown here is derived from an EMBL/GenBank/DDBJ whole genome shotgun (WGS) entry which is preliminary data.</text>
</comment>
<sequence>MQADGNLVIFDIKNAVLWASGTYGKPFKGARLRVEDTGSLCIAQTKEPYLWRSGGIALCQPASDPTFKDAQGRLNIAKRHLQQKPLANVSSGLEGGIWVGVRGCGV</sequence>
<accession>A0A9X6NI55</accession>